<dbReference type="EMBL" id="RJJR01000002">
    <property type="protein sequence ID" value="RNI38991.1"/>
    <property type="molecule type" value="Genomic_DNA"/>
</dbReference>
<evidence type="ECO:0000256" key="4">
    <source>
        <dbReference type="ARBA" id="ARBA00022692"/>
    </source>
</evidence>
<feature type="transmembrane region" description="Helical" evidence="10">
    <location>
        <begin position="107"/>
        <end position="129"/>
    </location>
</feature>
<gene>
    <name evidence="12" type="primary">gldE</name>
    <name evidence="12" type="ORF">EFY79_04855</name>
</gene>
<dbReference type="GO" id="GO:0050660">
    <property type="term" value="F:flavin adenine dinucleotide binding"/>
    <property type="evidence" value="ECO:0007669"/>
    <property type="project" value="InterPro"/>
</dbReference>
<dbReference type="InterPro" id="IPR019862">
    <property type="entry name" value="Motility-assoc_prot_GldE"/>
</dbReference>
<dbReference type="InterPro" id="IPR044751">
    <property type="entry name" value="Ion_transp-like_CBS"/>
</dbReference>
<dbReference type="Gene3D" id="3.10.580.10">
    <property type="entry name" value="CBS-domain"/>
    <property type="match status" value="1"/>
</dbReference>
<feature type="transmembrane region" description="Helical" evidence="10">
    <location>
        <begin position="6"/>
        <end position="34"/>
    </location>
</feature>
<feature type="transmembrane region" description="Helical" evidence="10">
    <location>
        <begin position="72"/>
        <end position="95"/>
    </location>
</feature>
<keyword evidence="6 10" id="KW-1133">Transmembrane helix</keyword>
<proteinExistence type="inferred from homology"/>
<dbReference type="InterPro" id="IPR016169">
    <property type="entry name" value="FAD-bd_PCMH_sub2"/>
</dbReference>
<dbReference type="SMART" id="SM01091">
    <property type="entry name" value="CorC_HlyC"/>
    <property type="match status" value="1"/>
</dbReference>
<evidence type="ECO:0000256" key="10">
    <source>
        <dbReference type="SAM" id="Phobius"/>
    </source>
</evidence>
<evidence type="ECO:0000256" key="2">
    <source>
        <dbReference type="ARBA" id="ARBA00006337"/>
    </source>
</evidence>
<evidence type="ECO:0000256" key="5">
    <source>
        <dbReference type="ARBA" id="ARBA00022737"/>
    </source>
</evidence>
<dbReference type="PROSITE" id="PS51371">
    <property type="entry name" value="CBS"/>
    <property type="match status" value="2"/>
</dbReference>
<comment type="caution">
    <text evidence="12">The sequence shown here is derived from an EMBL/GenBank/DDBJ whole genome shotgun (WGS) entry which is preliminary data.</text>
</comment>
<name>A0A3M9NMJ0_9BACT</name>
<dbReference type="CDD" id="cd04590">
    <property type="entry name" value="CBS_pair_CorC_HlyC_assoc"/>
    <property type="match status" value="1"/>
</dbReference>
<dbReference type="Proteomes" id="UP000267223">
    <property type="component" value="Unassembled WGS sequence"/>
</dbReference>
<evidence type="ECO:0000313" key="13">
    <source>
        <dbReference type="Proteomes" id="UP000267223"/>
    </source>
</evidence>
<reference evidence="12 13" key="1">
    <citation type="submission" date="2018-11" db="EMBL/GenBank/DDBJ databases">
        <title>Draft genome sequence of Ferruginibacter sp. BO-59.</title>
        <authorList>
            <person name="Im W.T."/>
        </authorList>
    </citation>
    <scope>NUCLEOTIDE SEQUENCE [LARGE SCALE GENOMIC DNA]</scope>
    <source>
        <strain evidence="12 13">BO-59</strain>
    </source>
</reference>
<dbReference type="AlphaFoldDB" id="A0A3M9NMJ0"/>
<sequence>MVLQLLTILAIINTSVTTILFFILLVLFILSFLFSGSQMAYFSLTLKDINMLKTRQQPSYKRIVTLLENPKSLMASLLIANTFVNIGIILISNLLLDQWITTLDLHFVISFLLKIIIISLVLILFCEVLPKVWAAHHKIWFASTASMVVDVFNSMLSGISLQLVGLDSSIERAFKSGNEIKDDSQLDDAIDLLPDNKASSEEKQILKGIRKFSNTTVKQTMRPRLDVTGIDASVPFTTVLEKVKDYSYSRLPVYKSNLDEIVGILHTKDLLSHLNDKEIDWHPLMRPVFYVHEQKLIEDLLQDFRNKRIHMAVVVDEFGGTSGIITLEDIMEEIIGDIQDEFDDEQSGNKKIDDYNYIFEGKTMINDLCRVLKIPTHTFDLLRGESDSLAGLILEIAGEFPTINQQFETNNYIFTVLEINKNRIAKVKLTLKQKQGK</sequence>
<dbReference type="SUPFAM" id="SSF54631">
    <property type="entry name" value="CBS-domain pair"/>
    <property type="match status" value="1"/>
</dbReference>
<dbReference type="PANTHER" id="PTHR22777">
    <property type="entry name" value="HEMOLYSIN-RELATED"/>
    <property type="match status" value="1"/>
</dbReference>
<comment type="subcellular location">
    <subcellularLocation>
        <location evidence="1">Cell membrane</location>
        <topology evidence="1">Multi-pass membrane protein</topology>
    </subcellularLocation>
</comment>
<keyword evidence="8 10" id="KW-0472">Membrane</keyword>
<keyword evidence="3" id="KW-1003">Cell membrane</keyword>
<dbReference type="NCBIfam" id="TIGR03520">
    <property type="entry name" value="GldE"/>
    <property type="match status" value="1"/>
</dbReference>
<dbReference type="InterPro" id="IPR046342">
    <property type="entry name" value="CBS_dom_sf"/>
</dbReference>
<evidence type="ECO:0000256" key="6">
    <source>
        <dbReference type="ARBA" id="ARBA00022989"/>
    </source>
</evidence>
<evidence type="ECO:0000259" key="11">
    <source>
        <dbReference type="PROSITE" id="PS51371"/>
    </source>
</evidence>
<evidence type="ECO:0000313" key="12">
    <source>
        <dbReference type="EMBL" id="RNI38991.1"/>
    </source>
</evidence>
<evidence type="ECO:0000256" key="1">
    <source>
        <dbReference type="ARBA" id="ARBA00004651"/>
    </source>
</evidence>
<evidence type="ECO:0000256" key="8">
    <source>
        <dbReference type="ARBA" id="ARBA00023136"/>
    </source>
</evidence>
<dbReference type="InterPro" id="IPR000644">
    <property type="entry name" value="CBS_dom"/>
</dbReference>
<dbReference type="InterPro" id="IPR005170">
    <property type="entry name" value="Transptr-assoc_dom"/>
</dbReference>
<dbReference type="Pfam" id="PF00571">
    <property type="entry name" value="CBS"/>
    <property type="match status" value="2"/>
</dbReference>
<keyword evidence="5" id="KW-0677">Repeat</keyword>
<comment type="similarity">
    <text evidence="2">Belongs to the UPF0053 family.</text>
</comment>
<evidence type="ECO:0000256" key="3">
    <source>
        <dbReference type="ARBA" id="ARBA00022475"/>
    </source>
</evidence>
<dbReference type="FunFam" id="3.10.580.10:FF:000002">
    <property type="entry name" value="Magnesium/cobalt efflux protein CorC"/>
    <property type="match status" value="1"/>
</dbReference>
<dbReference type="GO" id="GO:0005886">
    <property type="term" value="C:plasma membrane"/>
    <property type="evidence" value="ECO:0007669"/>
    <property type="project" value="UniProtKB-SubCell"/>
</dbReference>
<feature type="domain" description="CBS" evidence="11">
    <location>
        <begin position="284"/>
        <end position="341"/>
    </location>
</feature>
<accession>A0A3M9NMJ0</accession>
<dbReference type="Pfam" id="PF03471">
    <property type="entry name" value="CorC_HlyC"/>
    <property type="match status" value="1"/>
</dbReference>
<dbReference type="InterPro" id="IPR036318">
    <property type="entry name" value="FAD-bd_PCMH-like_sf"/>
</dbReference>
<dbReference type="SMART" id="SM00116">
    <property type="entry name" value="CBS"/>
    <property type="match status" value="2"/>
</dbReference>
<dbReference type="OrthoDB" id="9798188at2"/>
<dbReference type="Pfam" id="PF01595">
    <property type="entry name" value="CNNM"/>
    <property type="match status" value="1"/>
</dbReference>
<feature type="domain" description="CBS" evidence="11">
    <location>
        <begin position="221"/>
        <end position="281"/>
    </location>
</feature>
<dbReference type="Gene3D" id="3.30.465.10">
    <property type="match status" value="1"/>
</dbReference>
<protein>
    <submittedName>
        <fullName evidence="12">Gliding motility-associated protein GldE</fullName>
    </submittedName>
</protein>
<dbReference type="PANTHER" id="PTHR22777:SF32">
    <property type="entry name" value="UPF0053 INNER MEMBRANE PROTEIN YFJD"/>
    <property type="match status" value="1"/>
</dbReference>
<evidence type="ECO:0000256" key="9">
    <source>
        <dbReference type="PROSITE-ProRule" id="PRU00703"/>
    </source>
</evidence>
<keyword evidence="4 10" id="KW-0812">Transmembrane</keyword>
<organism evidence="12 13">
    <name type="scientific">Hanamia caeni</name>
    <dbReference type="NCBI Taxonomy" id="2294116"/>
    <lineage>
        <taxon>Bacteria</taxon>
        <taxon>Pseudomonadati</taxon>
        <taxon>Bacteroidota</taxon>
        <taxon>Chitinophagia</taxon>
        <taxon>Chitinophagales</taxon>
        <taxon>Chitinophagaceae</taxon>
        <taxon>Hanamia</taxon>
    </lineage>
</organism>
<dbReference type="SUPFAM" id="SSF56176">
    <property type="entry name" value="FAD-binding/transporter-associated domain-like"/>
    <property type="match status" value="1"/>
</dbReference>
<keyword evidence="7 9" id="KW-0129">CBS domain</keyword>
<keyword evidence="13" id="KW-1185">Reference proteome</keyword>
<evidence type="ECO:0000256" key="7">
    <source>
        <dbReference type="ARBA" id="ARBA00023122"/>
    </source>
</evidence>
<dbReference type="InterPro" id="IPR002550">
    <property type="entry name" value="CNNM"/>
</dbReference>